<dbReference type="AlphaFoldDB" id="A0A2T5MCG1"/>
<evidence type="ECO:0000259" key="1">
    <source>
        <dbReference type="SMART" id="SM00421"/>
    </source>
</evidence>
<protein>
    <submittedName>
        <fullName evidence="2">Helix-turn-helix transcriptional regulator</fullName>
    </submittedName>
</protein>
<dbReference type="RefSeq" id="WP_107941192.1">
    <property type="nucleotide sequence ID" value="NZ_QANS01000006.1"/>
</dbReference>
<feature type="domain" description="HTH luxR-type" evidence="1">
    <location>
        <begin position="339"/>
        <end position="396"/>
    </location>
</feature>
<evidence type="ECO:0000313" key="2">
    <source>
        <dbReference type="EMBL" id="PTU30251.1"/>
    </source>
</evidence>
<comment type="caution">
    <text evidence="2">The sequence shown here is derived from an EMBL/GenBank/DDBJ whole genome shotgun (WGS) entry which is preliminary data.</text>
</comment>
<dbReference type="InterPro" id="IPR000792">
    <property type="entry name" value="Tscrpt_reg_LuxR_C"/>
</dbReference>
<dbReference type="OrthoDB" id="5497412at2"/>
<dbReference type="GO" id="GO:0006355">
    <property type="term" value="P:regulation of DNA-templated transcription"/>
    <property type="evidence" value="ECO:0007669"/>
    <property type="project" value="InterPro"/>
</dbReference>
<dbReference type="InterPro" id="IPR016032">
    <property type="entry name" value="Sig_transdc_resp-reg_C-effctor"/>
</dbReference>
<dbReference type="SUPFAM" id="SSF46894">
    <property type="entry name" value="C-terminal effector domain of the bipartite response regulators"/>
    <property type="match status" value="1"/>
</dbReference>
<sequence length="404" mass="43933">MVHLIKTQSSSAKSRMGPASLNPDLPAVAGLGSFEKLNGFFNAIYDGPTEDPPWHSALNLLCETLHAKHVTLILKPPSPVSTGILVNTDAVAHDATEAYQNHFFTLDPFVGLPEGQVVTPEELVGDKVWKQSTLYREYLKPLDVKFLIGADIQTADGIECRFRVSRGGDIPFSADDIALCRLLLPHMRRALQLHSRLDGLETERQLFAGAVNSMQLGTISLAHNGAVIDLNPEARRILAEKDGIQISNNVLCTDNRREGHELQRLIKEALSGSAGKKGPGLVEALALTRPSGRSSLGILVKEIPPSPWTVNRQRAAAVIFIRDPEASVAETSQKIVQQLFGLTRIEAAMALSLANGSTIEETAENLGLKKNTARTYLRFIFNKTGVTRQTMLVRKLLGSVASLG</sequence>
<dbReference type="Proteomes" id="UP000244248">
    <property type="component" value="Unassembled WGS sequence"/>
</dbReference>
<reference evidence="2 3" key="1">
    <citation type="submission" date="2018-04" db="EMBL/GenBank/DDBJ databases">
        <title>Novel species isolated from glacier.</title>
        <authorList>
            <person name="Liu Q."/>
            <person name="Xin Y.-H."/>
        </authorList>
    </citation>
    <scope>NUCLEOTIDE SEQUENCE [LARGE SCALE GENOMIC DNA]</scope>
    <source>
        <strain evidence="2 3">GT1R17</strain>
    </source>
</reference>
<dbReference type="SMART" id="SM00421">
    <property type="entry name" value="HTH_LUXR"/>
    <property type="match status" value="1"/>
</dbReference>
<evidence type="ECO:0000313" key="3">
    <source>
        <dbReference type="Proteomes" id="UP000244248"/>
    </source>
</evidence>
<dbReference type="InterPro" id="IPR036388">
    <property type="entry name" value="WH-like_DNA-bd_sf"/>
</dbReference>
<name>A0A2T5MCG1_9GAMM</name>
<proteinExistence type="predicted"/>
<keyword evidence="3" id="KW-1185">Reference proteome</keyword>
<gene>
    <name evidence="2" type="ORF">CJD38_14975</name>
</gene>
<organism evidence="2 3">
    <name type="scientific">Stenotrophobium rhamnosiphilum</name>
    <dbReference type="NCBI Taxonomy" id="2029166"/>
    <lineage>
        <taxon>Bacteria</taxon>
        <taxon>Pseudomonadati</taxon>
        <taxon>Pseudomonadota</taxon>
        <taxon>Gammaproteobacteria</taxon>
        <taxon>Nevskiales</taxon>
        <taxon>Nevskiaceae</taxon>
        <taxon>Stenotrophobium</taxon>
    </lineage>
</organism>
<dbReference type="GO" id="GO:0003677">
    <property type="term" value="F:DNA binding"/>
    <property type="evidence" value="ECO:0007669"/>
    <property type="project" value="InterPro"/>
</dbReference>
<dbReference type="Gene3D" id="1.10.10.10">
    <property type="entry name" value="Winged helix-like DNA-binding domain superfamily/Winged helix DNA-binding domain"/>
    <property type="match status" value="1"/>
</dbReference>
<dbReference type="EMBL" id="QANS01000006">
    <property type="protein sequence ID" value="PTU30251.1"/>
    <property type="molecule type" value="Genomic_DNA"/>
</dbReference>
<accession>A0A2T5MCG1</accession>